<keyword evidence="11" id="KW-1208">Phospholipid metabolism</keyword>
<dbReference type="AlphaFoldDB" id="A0A3N6M0T3"/>
<dbReference type="InterPro" id="IPR005218">
    <property type="entry name" value="Diacylglycerol/lipid_kinase"/>
</dbReference>
<keyword evidence="6 14" id="KW-0418">Kinase</keyword>
<sequence>MGSDGTDGGRTDGDRVLVLNPVSGDETRVDDVVELARDHGFEVRRTERSGDGKRLAHEAAVDAGLVAAAGGDGTIHEVVNGVFDADALGSTTVAVVPTGTGNNFATNVGIEGIEHAFEAIDRGRRRIIDLGIANDLAFVNSCVGGLTAEASDETSSESKRNLGVLAYVKTTLQTARSFDSLPLRVESAVGPDGERGRTWDGEALFVLVGNCRRFNGTRTAQANVEDGLFELTIVEAASAPELLGDAAFERLFGRDGKHIVRLRTPSLSIESGGEPVGYSLDGEILETERLVLETNPGALEVVVTESYRADPDADGTPWPLGRQLERKASNGVRSTRSKDDTGFTSRDN</sequence>
<evidence type="ECO:0000256" key="12">
    <source>
        <dbReference type="SAM" id="MobiDB-lite"/>
    </source>
</evidence>
<dbReference type="EMBL" id="REFY01000004">
    <property type="protein sequence ID" value="RQG89260.1"/>
    <property type="molecule type" value="Genomic_DNA"/>
</dbReference>
<reference evidence="14 15" key="1">
    <citation type="submission" date="2018-10" db="EMBL/GenBank/DDBJ databases">
        <title>Natrarchaeobius chitinivorans gen. nov., sp. nov., and Natrarchaeobius haloalkaliphilus sp. nov., alkaliphilic, chitin-utilizing haloarchaea from hypersaline alkaline lakes.</title>
        <authorList>
            <person name="Sorokin D.Y."/>
            <person name="Elcheninov A.G."/>
            <person name="Kostrikina N.A."/>
            <person name="Bale N.J."/>
            <person name="Sinninghe Damste J.S."/>
            <person name="Khijniak T.V."/>
            <person name="Kublanov I.V."/>
            <person name="Toshchakov S.V."/>
        </authorList>
    </citation>
    <scope>NUCLEOTIDE SEQUENCE [LARGE SCALE GENOMIC DNA]</scope>
    <source>
        <strain evidence="14 15">AArcht-Sl</strain>
    </source>
</reference>
<dbReference type="Pfam" id="PF19279">
    <property type="entry name" value="YegS_C"/>
    <property type="match status" value="1"/>
</dbReference>
<dbReference type="Proteomes" id="UP000273828">
    <property type="component" value="Unassembled WGS sequence"/>
</dbReference>
<feature type="region of interest" description="Disordered" evidence="12">
    <location>
        <begin position="310"/>
        <end position="348"/>
    </location>
</feature>
<dbReference type="InterPro" id="IPR016064">
    <property type="entry name" value="NAD/diacylglycerol_kinase_sf"/>
</dbReference>
<dbReference type="InterPro" id="IPR050187">
    <property type="entry name" value="Lipid_Phosphate_FormReg"/>
</dbReference>
<evidence type="ECO:0000256" key="10">
    <source>
        <dbReference type="ARBA" id="ARBA00023209"/>
    </source>
</evidence>
<feature type="domain" description="DAGKc" evidence="13">
    <location>
        <begin position="11"/>
        <end position="137"/>
    </location>
</feature>
<comment type="cofactor">
    <cofactor evidence="1">
        <name>Mg(2+)</name>
        <dbReference type="ChEBI" id="CHEBI:18420"/>
    </cofactor>
</comment>
<dbReference type="GO" id="GO:0004143">
    <property type="term" value="F:ATP-dependent diacylglycerol kinase activity"/>
    <property type="evidence" value="ECO:0007669"/>
    <property type="project" value="TreeGrafter"/>
</dbReference>
<evidence type="ECO:0000256" key="8">
    <source>
        <dbReference type="ARBA" id="ARBA00022842"/>
    </source>
</evidence>
<dbReference type="RefSeq" id="WP_124178951.1">
    <property type="nucleotide sequence ID" value="NZ_REFY01000004.1"/>
</dbReference>
<evidence type="ECO:0000256" key="2">
    <source>
        <dbReference type="ARBA" id="ARBA00022516"/>
    </source>
</evidence>
<comment type="caution">
    <text evidence="14">The sequence shown here is derived from an EMBL/GenBank/DDBJ whole genome shotgun (WGS) entry which is preliminary data.</text>
</comment>
<dbReference type="InterPro" id="IPR017438">
    <property type="entry name" value="ATP-NAD_kinase_N"/>
</dbReference>
<evidence type="ECO:0000256" key="7">
    <source>
        <dbReference type="ARBA" id="ARBA00022840"/>
    </source>
</evidence>
<evidence type="ECO:0000256" key="5">
    <source>
        <dbReference type="ARBA" id="ARBA00022741"/>
    </source>
</evidence>
<evidence type="ECO:0000313" key="14">
    <source>
        <dbReference type="EMBL" id="RQG89260.1"/>
    </source>
</evidence>
<keyword evidence="15" id="KW-1185">Reference proteome</keyword>
<name>A0A3N6M0T3_9EURY</name>
<dbReference type="NCBIfam" id="TIGR00147">
    <property type="entry name" value="YegS/Rv2252/BmrU family lipid kinase"/>
    <property type="match status" value="1"/>
</dbReference>
<keyword evidence="2" id="KW-0444">Lipid biosynthesis</keyword>
<organism evidence="14 15">
    <name type="scientific">Natrarchaeobius halalkaliphilus</name>
    <dbReference type="NCBI Taxonomy" id="1679091"/>
    <lineage>
        <taxon>Archaea</taxon>
        <taxon>Methanobacteriati</taxon>
        <taxon>Methanobacteriota</taxon>
        <taxon>Stenosarchaea group</taxon>
        <taxon>Halobacteria</taxon>
        <taxon>Halobacteriales</taxon>
        <taxon>Natrialbaceae</taxon>
        <taxon>Natrarchaeobius</taxon>
    </lineage>
</organism>
<keyword evidence="10" id="KW-0594">Phospholipid biosynthesis</keyword>
<accession>A0A3N6M0T3</accession>
<protein>
    <submittedName>
        <fullName evidence="14">Diacylglycerol kinase family lipid kinase</fullName>
    </submittedName>
</protein>
<dbReference type="OrthoDB" id="57577at2157"/>
<keyword evidence="3" id="KW-0808">Transferase</keyword>
<dbReference type="Pfam" id="PF00781">
    <property type="entry name" value="DAGK_cat"/>
    <property type="match status" value="1"/>
</dbReference>
<evidence type="ECO:0000256" key="4">
    <source>
        <dbReference type="ARBA" id="ARBA00022723"/>
    </source>
</evidence>
<dbReference type="InterPro" id="IPR045540">
    <property type="entry name" value="YegS/DAGK_C"/>
</dbReference>
<dbReference type="GO" id="GO:0046872">
    <property type="term" value="F:metal ion binding"/>
    <property type="evidence" value="ECO:0007669"/>
    <property type="project" value="UniProtKB-KW"/>
</dbReference>
<gene>
    <name evidence="14" type="ORF">EA462_10300</name>
</gene>
<keyword evidence="7" id="KW-0067">ATP-binding</keyword>
<keyword evidence="4" id="KW-0479">Metal-binding</keyword>
<dbReference type="GO" id="GO:0005886">
    <property type="term" value="C:plasma membrane"/>
    <property type="evidence" value="ECO:0007669"/>
    <property type="project" value="TreeGrafter"/>
</dbReference>
<evidence type="ECO:0000313" key="15">
    <source>
        <dbReference type="Proteomes" id="UP000273828"/>
    </source>
</evidence>
<dbReference type="Gene3D" id="3.40.50.10330">
    <property type="entry name" value="Probable inorganic polyphosphate/atp-NAD kinase, domain 1"/>
    <property type="match status" value="1"/>
</dbReference>
<dbReference type="SUPFAM" id="SSF111331">
    <property type="entry name" value="NAD kinase/diacylglycerol kinase-like"/>
    <property type="match status" value="1"/>
</dbReference>
<dbReference type="InterPro" id="IPR001206">
    <property type="entry name" value="Diacylglycerol_kinase_cat_dom"/>
</dbReference>
<evidence type="ECO:0000256" key="3">
    <source>
        <dbReference type="ARBA" id="ARBA00022679"/>
    </source>
</evidence>
<dbReference type="PANTHER" id="PTHR12358">
    <property type="entry name" value="SPHINGOSINE KINASE"/>
    <property type="match status" value="1"/>
</dbReference>
<evidence type="ECO:0000256" key="11">
    <source>
        <dbReference type="ARBA" id="ARBA00023264"/>
    </source>
</evidence>
<dbReference type="PROSITE" id="PS50146">
    <property type="entry name" value="DAGK"/>
    <property type="match status" value="1"/>
</dbReference>
<dbReference type="Gene3D" id="2.60.200.40">
    <property type="match status" value="1"/>
</dbReference>
<keyword evidence="9" id="KW-0443">Lipid metabolism</keyword>
<evidence type="ECO:0000256" key="9">
    <source>
        <dbReference type="ARBA" id="ARBA00023098"/>
    </source>
</evidence>
<evidence type="ECO:0000256" key="1">
    <source>
        <dbReference type="ARBA" id="ARBA00001946"/>
    </source>
</evidence>
<proteinExistence type="predicted"/>
<keyword evidence="8" id="KW-0460">Magnesium</keyword>
<evidence type="ECO:0000259" key="13">
    <source>
        <dbReference type="PROSITE" id="PS50146"/>
    </source>
</evidence>
<dbReference type="GO" id="GO:0005524">
    <property type="term" value="F:ATP binding"/>
    <property type="evidence" value="ECO:0007669"/>
    <property type="project" value="UniProtKB-KW"/>
</dbReference>
<dbReference type="PANTHER" id="PTHR12358:SF106">
    <property type="entry name" value="LIPID KINASE YEGS"/>
    <property type="match status" value="1"/>
</dbReference>
<dbReference type="SMART" id="SM00046">
    <property type="entry name" value="DAGKc"/>
    <property type="match status" value="1"/>
</dbReference>
<evidence type="ECO:0000256" key="6">
    <source>
        <dbReference type="ARBA" id="ARBA00022777"/>
    </source>
</evidence>
<keyword evidence="5" id="KW-0547">Nucleotide-binding</keyword>
<dbReference type="GO" id="GO:0008654">
    <property type="term" value="P:phospholipid biosynthetic process"/>
    <property type="evidence" value="ECO:0007669"/>
    <property type="project" value="UniProtKB-KW"/>
</dbReference>
<feature type="compositionally biased region" description="Basic and acidic residues" evidence="12">
    <location>
        <begin position="336"/>
        <end position="348"/>
    </location>
</feature>